<keyword evidence="6" id="KW-0460">Magnesium</keyword>
<dbReference type="InterPro" id="IPR015797">
    <property type="entry name" value="NUDIX_hydrolase-like_dom_sf"/>
</dbReference>
<evidence type="ECO:0000256" key="3">
    <source>
        <dbReference type="ARBA" id="ARBA00005582"/>
    </source>
</evidence>
<reference evidence="9 10" key="2">
    <citation type="journal article" date="2022" name="Mol. Biol. Evol.">
        <title>Comparative Genomics Reveals Insights into the Divergent Evolution of Astigmatic Mites and Household Pest Adaptations.</title>
        <authorList>
            <person name="Xiong Q."/>
            <person name="Wan A.T."/>
            <person name="Liu X."/>
            <person name="Fung C.S."/>
            <person name="Xiao X."/>
            <person name="Malainual N."/>
            <person name="Hou J."/>
            <person name="Wang L."/>
            <person name="Wang M."/>
            <person name="Yang K.Y."/>
            <person name="Cui Y."/>
            <person name="Leung E.L."/>
            <person name="Nong W."/>
            <person name="Shin S.K."/>
            <person name="Au S.W."/>
            <person name="Jeong K.Y."/>
            <person name="Chew F.T."/>
            <person name="Hui J.H."/>
            <person name="Leung T.F."/>
            <person name="Tungtrongchitr A."/>
            <person name="Zhong N."/>
            <person name="Liu Z."/>
            <person name="Tsui S.K."/>
        </authorList>
    </citation>
    <scope>NUCLEOTIDE SEQUENCE [LARGE SCALE GENOMIC DNA]</scope>
    <source>
        <strain evidence="9">Derp</strain>
    </source>
</reference>
<name>A0ABQ8J0S5_DERPT</name>
<evidence type="ECO:0000256" key="5">
    <source>
        <dbReference type="ARBA" id="ARBA00022801"/>
    </source>
</evidence>
<dbReference type="Gene3D" id="3.90.79.10">
    <property type="entry name" value="Nucleoside Triphosphate Pyrophosphohydrolase"/>
    <property type="match status" value="1"/>
</dbReference>
<comment type="cofactor">
    <cofactor evidence="2">
        <name>Mg(2+)</name>
        <dbReference type="ChEBI" id="CHEBI:18420"/>
    </cofactor>
</comment>
<feature type="compositionally biased region" description="Gly residues" evidence="8">
    <location>
        <begin position="151"/>
        <end position="169"/>
    </location>
</feature>
<evidence type="ECO:0000256" key="4">
    <source>
        <dbReference type="ARBA" id="ARBA00022723"/>
    </source>
</evidence>
<dbReference type="PANTHER" id="PTHR12318:SF0">
    <property type="entry name" value="ACYL-COENZYME A DIPHOSPHATASE NUDT19"/>
    <property type="match status" value="1"/>
</dbReference>
<keyword evidence="5" id="KW-0378">Hydrolase</keyword>
<feature type="compositionally biased region" description="Low complexity" evidence="8">
    <location>
        <begin position="608"/>
        <end position="633"/>
    </location>
</feature>
<sequence>KKPILPELSPQAGWIPSKTISFDSVRIPKFAVAPVKSKNSTNSGSSDLDTSASFSLPMMDMGIMGKIQMFQNIFGSLLSKGGGGGGGSRCKPKCPKMKGYGKMSVMPGLGDKQAEREVKKYVDENTLAMLLMKAVATSGKGKGKGGRGGKGKGGGGGGGYKKGKSSGGYSSGKGNGGGGYNSGGGQSGYSNSNMGGGGYGGGNSGGGGGYGGGNMGGNAGGYDSGSSSGGYGGGNTGGNTGGYDSGNSGGGGYGSGNIGGNTGGYDSGNMGGNAGGYDSGNSAGGGYGGGNTGGNTGGYDSGNSGGGNYGSGNMGGNTGGYDSGNMNGNAGGYDSGNSVGGGQNSGGNYVQGNMGNDVGNAGNYDSVSAGSIGHSSTGNTGINEAISAAEHHKRHMKSNQKHYGSGESVIWKDHEQQQPIDSKFNQVNDDNEDSGQSTEYEGDSSNRNPVVNHPVVKHVLHEIENNPNFLNGAREVVQLPKTKIPISSSLSTLSPSRKKLPTSRIFEQASTTRMNKMFPPTTTTKSSRSGTTPIPTITSKRPPIRSQPRKKFMESKSLSSSASSMSTKSMMMTTTTTSNPIFNLQTTMPIMHPITTPVKNHRNHHRQQQQQSRNQQQQQQRKQQQQSKPKSNLSNLLKKGFFNSMAKYGDAHNALKLIFSREKLPKYNRFSDISEKIIKSLTTKMIIQHQQQRLSTISQSLSFALILRKKILKNISETGYSLRTISDQQKFQPMAPYPKALEQQPNDMSKLPKKQSWKEASSLIILAPDNQSKINLTDVQNLPIKFDYNTLMVKRSVTSSFFASAYVFPGGQVELSDFEYKWYDLFEKYGINLNDLDRISMDIVGPRPPMITDPITLKGQSTNMKIINMDIGLRITAIRETFEEAGILLLVDPKKRNDNDYCKVLTSKSLNTDLNEWRQKIRSDSGQFIQLCDQLKMVPNVWSLYEWSNWLTPISVGHRRFDTMFYVCCFEQKPPVFVDNAEVTTPIWCNPIEILETHRLDQAFLAPPQVYELSRFLRFPKMDRLYRFMRSRQTLGCQRWLPVFLTYDDGALSLVPGDEQYPTEPLLVSDGKQIPEFNGSVHDANRNAKSKNRMELMGIKCRAICTIEPGCGHIPPITYPQ</sequence>
<keyword evidence="10" id="KW-1185">Reference proteome</keyword>
<evidence type="ECO:0000313" key="9">
    <source>
        <dbReference type="EMBL" id="KAH9416168.1"/>
    </source>
</evidence>
<feature type="compositionally biased region" description="Low complexity" evidence="8">
    <location>
        <begin position="519"/>
        <end position="533"/>
    </location>
</feature>
<proteinExistence type="inferred from homology"/>
<protein>
    <submittedName>
        <fullName evidence="9">Nucleoside diphosphate-linked moiety X motif 19, mitochondrial</fullName>
    </submittedName>
</protein>
<dbReference type="PANTHER" id="PTHR12318">
    <property type="entry name" value="TESTOSTERONE-REGULATED PROTEIN RP2"/>
    <property type="match status" value="1"/>
</dbReference>
<evidence type="ECO:0000256" key="8">
    <source>
        <dbReference type="SAM" id="MobiDB-lite"/>
    </source>
</evidence>
<evidence type="ECO:0000313" key="10">
    <source>
        <dbReference type="Proteomes" id="UP000887458"/>
    </source>
</evidence>
<dbReference type="SUPFAM" id="SSF55811">
    <property type="entry name" value="Nudix"/>
    <property type="match status" value="1"/>
</dbReference>
<feature type="compositionally biased region" description="Low complexity" evidence="8">
    <location>
        <begin position="555"/>
        <end position="570"/>
    </location>
</feature>
<dbReference type="InterPro" id="IPR039121">
    <property type="entry name" value="NUDT19"/>
</dbReference>
<feature type="region of interest" description="Disordered" evidence="8">
    <location>
        <begin position="423"/>
        <end position="451"/>
    </location>
</feature>
<comment type="similarity">
    <text evidence="3">Belongs to the Nudix hydrolase family.</text>
</comment>
<evidence type="ECO:0000256" key="7">
    <source>
        <dbReference type="ARBA" id="ARBA00023211"/>
    </source>
</evidence>
<dbReference type="Proteomes" id="UP000887458">
    <property type="component" value="Unassembled WGS sequence"/>
</dbReference>
<keyword evidence="4" id="KW-0479">Metal-binding</keyword>
<feature type="region of interest" description="Disordered" evidence="8">
    <location>
        <begin position="594"/>
        <end position="633"/>
    </location>
</feature>
<dbReference type="CDD" id="cd18870">
    <property type="entry name" value="NUDIX_AcylCoAdiphos_Nudt19"/>
    <property type="match status" value="1"/>
</dbReference>
<feature type="region of interest" description="Disordered" evidence="8">
    <location>
        <begin position="515"/>
        <end position="570"/>
    </location>
</feature>
<feature type="compositionally biased region" description="Polar residues" evidence="8">
    <location>
        <begin position="423"/>
        <end position="447"/>
    </location>
</feature>
<evidence type="ECO:0000256" key="1">
    <source>
        <dbReference type="ARBA" id="ARBA00001936"/>
    </source>
</evidence>
<reference evidence="9 10" key="1">
    <citation type="journal article" date="2018" name="J. Allergy Clin. Immunol.">
        <title>High-quality assembly of Dermatophagoides pteronyssinus genome and transcriptome reveals a wide range of novel allergens.</title>
        <authorList>
            <person name="Liu X.Y."/>
            <person name="Yang K.Y."/>
            <person name="Wang M.Q."/>
            <person name="Kwok J.S."/>
            <person name="Zeng X."/>
            <person name="Yang Z."/>
            <person name="Xiao X.J."/>
            <person name="Lau C.P."/>
            <person name="Li Y."/>
            <person name="Huang Z.M."/>
            <person name="Ba J.G."/>
            <person name="Yim A.K."/>
            <person name="Ouyang C.Y."/>
            <person name="Ngai S.M."/>
            <person name="Chan T.F."/>
            <person name="Leung E.L."/>
            <person name="Liu L."/>
            <person name="Liu Z.G."/>
            <person name="Tsui S.K."/>
        </authorList>
    </citation>
    <scope>NUCLEOTIDE SEQUENCE [LARGE SCALE GENOMIC DNA]</scope>
    <source>
        <strain evidence="9">Derp</strain>
    </source>
</reference>
<dbReference type="EMBL" id="NJHN03000095">
    <property type="protein sequence ID" value="KAH9416168.1"/>
    <property type="molecule type" value="Genomic_DNA"/>
</dbReference>
<accession>A0ABQ8J0S5</accession>
<gene>
    <name evidence="9" type="primary">NUDT19_1</name>
    <name evidence="9" type="ORF">DERP_000665</name>
</gene>
<feature type="compositionally biased region" description="Basic residues" evidence="8">
    <location>
        <begin position="141"/>
        <end position="150"/>
    </location>
</feature>
<feature type="region of interest" description="Disordered" evidence="8">
    <location>
        <begin position="138"/>
        <end position="169"/>
    </location>
</feature>
<comment type="caution">
    <text evidence="9">The sequence shown here is derived from an EMBL/GenBank/DDBJ whole genome shotgun (WGS) entry which is preliminary data.</text>
</comment>
<feature type="region of interest" description="Disordered" evidence="8">
    <location>
        <begin position="335"/>
        <end position="354"/>
    </location>
</feature>
<feature type="compositionally biased region" description="Gly residues" evidence="8">
    <location>
        <begin position="335"/>
        <end position="345"/>
    </location>
</feature>
<feature type="non-terminal residue" evidence="9">
    <location>
        <position position="1"/>
    </location>
</feature>
<evidence type="ECO:0000256" key="6">
    <source>
        <dbReference type="ARBA" id="ARBA00022842"/>
    </source>
</evidence>
<keyword evidence="7" id="KW-0464">Manganese</keyword>
<evidence type="ECO:0000256" key="2">
    <source>
        <dbReference type="ARBA" id="ARBA00001946"/>
    </source>
</evidence>
<dbReference type="PRINTS" id="PR01228">
    <property type="entry name" value="EGGSHELL"/>
</dbReference>
<comment type="cofactor">
    <cofactor evidence="1">
        <name>Mn(2+)</name>
        <dbReference type="ChEBI" id="CHEBI:29035"/>
    </cofactor>
</comment>
<organism evidence="9 10">
    <name type="scientific">Dermatophagoides pteronyssinus</name>
    <name type="common">European house dust mite</name>
    <dbReference type="NCBI Taxonomy" id="6956"/>
    <lineage>
        <taxon>Eukaryota</taxon>
        <taxon>Metazoa</taxon>
        <taxon>Ecdysozoa</taxon>
        <taxon>Arthropoda</taxon>
        <taxon>Chelicerata</taxon>
        <taxon>Arachnida</taxon>
        <taxon>Acari</taxon>
        <taxon>Acariformes</taxon>
        <taxon>Sarcoptiformes</taxon>
        <taxon>Astigmata</taxon>
        <taxon>Psoroptidia</taxon>
        <taxon>Analgoidea</taxon>
        <taxon>Pyroglyphidae</taxon>
        <taxon>Dermatophagoidinae</taxon>
        <taxon>Dermatophagoides</taxon>
    </lineage>
</organism>